<dbReference type="Proteomes" id="UP000239872">
    <property type="component" value="Unassembled WGS sequence"/>
</dbReference>
<keyword evidence="4" id="KW-1185">Reference proteome</keyword>
<feature type="region of interest" description="Disordered" evidence="1">
    <location>
        <begin position="365"/>
        <end position="556"/>
    </location>
</feature>
<feature type="compositionally biased region" description="Pro residues" evidence="1">
    <location>
        <begin position="544"/>
        <end position="556"/>
    </location>
</feature>
<proteinExistence type="predicted"/>
<evidence type="ECO:0000256" key="1">
    <source>
        <dbReference type="SAM" id="MobiDB-lite"/>
    </source>
</evidence>
<feature type="compositionally biased region" description="Low complexity" evidence="1">
    <location>
        <begin position="423"/>
        <end position="437"/>
    </location>
</feature>
<feature type="compositionally biased region" description="Low complexity" evidence="1">
    <location>
        <begin position="475"/>
        <end position="491"/>
    </location>
</feature>
<sequence length="556" mass="60967">MGCSSCGTAPGGKPSGCKSNGGCSTGGCNRLNVHNWLNALPLHDSAKPYPIIEVSFNKGSRKEFFRNNTNNILEKNDWITVEGVSGYDVGQVSVTGELVKLQLKKYSTTENGVVKRVLHMATEEERTMCQTQKDREPEVLIRSRAIASSLNLAMKLCEVEIQADGKKGTFFYTADQRVDFRELIKLYANDFKLKVEMRQIGARQESGKVGGIGSCGRELCCSTWLTDFKSVNTTAARYQNLSINQTKLSGQCGRLKCCLNYELDTYMDALSVFPNHAESLDTVKGVAHLQKRDIFKNLMWYSFSDNNKQYPLSIERVKEIQKMNKLGQKADELQPVELEVRSEKGVLKAIDMGFVNDVGQITLKNLEKNSKKKKSGSGNKPQQGNRPANAPQGAGGGQQRNRPQQANAAPNADGTPATPQPQQPRNRPNQGGNRPPQLNADGTPAAPQQQRNRPNRPQQVQGGDAAPNADGTPAPQKQQNRPNQGQGQKPQGPRPNQGPKPQQGRPNPNADNSAQDGPKVEGDAKPQAPRPQQNRNKQRQGPPRQNPPQEPPAPSV</sequence>
<evidence type="ECO:0000259" key="2">
    <source>
        <dbReference type="PROSITE" id="PS51411"/>
    </source>
</evidence>
<feature type="compositionally biased region" description="Low complexity" evidence="1">
    <location>
        <begin position="399"/>
        <end position="412"/>
    </location>
</feature>
<reference evidence="3 4" key="1">
    <citation type="submission" date="2018-01" db="EMBL/GenBank/DDBJ databases">
        <title>A novel member of the phylum Bacteroidetes isolated from glacier ice.</title>
        <authorList>
            <person name="Liu Q."/>
            <person name="Xin Y.-H."/>
        </authorList>
    </citation>
    <scope>NUCLEOTIDE SEQUENCE [LARGE SCALE GENOMIC DNA]</scope>
    <source>
        <strain evidence="3 4">RB1R16</strain>
    </source>
</reference>
<dbReference type="PANTHER" id="PTHR43830:SF3">
    <property type="entry name" value="PROTEIN PSP1"/>
    <property type="match status" value="1"/>
</dbReference>
<feature type="compositionally biased region" description="Low complexity" evidence="1">
    <location>
        <begin position="499"/>
        <end position="509"/>
    </location>
</feature>
<dbReference type="RefSeq" id="WP_105041327.1">
    <property type="nucleotide sequence ID" value="NZ_PPSL01000010.1"/>
</dbReference>
<feature type="compositionally biased region" description="Low complexity" evidence="1">
    <location>
        <begin position="444"/>
        <end position="459"/>
    </location>
</feature>
<feature type="compositionally biased region" description="Low complexity" evidence="1">
    <location>
        <begin position="376"/>
        <end position="392"/>
    </location>
</feature>
<dbReference type="PANTHER" id="PTHR43830">
    <property type="entry name" value="PROTEIN PSP1"/>
    <property type="match status" value="1"/>
</dbReference>
<dbReference type="InterPro" id="IPR047767">
    <property type="entry name" value="PSP1-like"/>
</dbReference>
<dbReference type="EMBL" id="PPSL01000010">
    <property type="protein sequence ID" value="PQJ08899.1"/>
    <property type="molecule type" value="Genomic_DNA"/>
</dbReference>
<name>A0A2S7SPS1_9BACT</name>
<evidence type="ECO:0000313" key="4">
    <source>
        <dbReference type="Proteomes" id="UP000239872"/>
    </source>
</evidence>
<feature type="compositionally biased region" description="Low complexity" evidence="1">
    <location>
        <begin position="525"/>
        <end position="543"/>
    </location>
</feature>
<dbReference type="OrthoDB" id="9779344at2"/>
<accession>A0A2S7SPS1</accession>
<dbReference type="Pfam" id="PF04468">
    <property type="entry name" value="PSP1"/>
    <property type="match status" value="1"/>
</dbReference>
<dbReference type="NCBIfam" id="NF041131">
    <property type="entry name" value="RicT_YaaT_fam"/>
    <property type="match status" value="1"/>
</dbReference>
<gene>
    <name evidence="3" type="ORF">CJD36_021770</name>
</gene>
<dbReference type="GO" id="GO:0005737">
    <property type="term" value="C:cytoplasm"/>
    <property type="evidence" value="ECO:0007669"/>
    <property type="project" value="TreeGrafter"/>
</dbReference>
<organism evidence="3 4">
    <name type="scientific">Flavipsychrobacter stenotrophus</name>
    <dbReference type="NCBI Taxonomy" id="2077091"/>
    <lineage>
        <taxon>Bacteria</taxon>
        <taxon>Pseudomonadati</taxon>
        <taxon>Bacteroidota</taxon>
        <taxon>Chitinophagia</taxon>
        <taxon>Chitinophagales</taxon>
        <taxon>Chitinophagaceae</taxon>
        <taxon>Flavipsychrobacter</taxon>
    </lineage>
</organism>
<feature type="domain" description="PSP1 C-terminal" evidence="2">
    <location>
        <begin position="115"/>
        <end position="200"/>
    </location>
</feature>
<protein>
    <recommendedName>
        <fullName evidence="2">PSP1 C-terminal domain-containing protein</fullName>
    </recommendedName>
</protein>
<dbReference type="AlphaFoldDB" id="A0A2S7SPS1"/>
<dbReference type="PROSITE" id="PS51411">
    <property type="entry name" value="PSP1_C"/>
    <property type="match status" value="1"/>
</dbReference>
<dbReference type="InterPro" id="IPR007557">
    <property type="entry name" value="PSP1_C"/>
</dbReference>
<evidence type="ECO:0000313" key="3">
    <source>
        <dbReference type="EMBL" id="PQJ08899.1"/>
    </source>
</evidence>
<comment type="caution">
    <text evidence="3">The sequence shown here is derived from an EMBL/GenBank/DDBJ whole genome shotgun (WGS) entry which is preliminary data.</text>
</comment>